<dbReference type="RefSeq" id="WP_015182399.1">
    <property type="nucleotide sequence ID" value="NC_019738.1"/>
</dbReference>
<dbReference type="EMBL" id="CP003630">
    <property type="protein sequence ID" value="AFZ18250.1"/>
    <property type="molecule type" value="Genomic_DNA"/>
</dbReference>
<evidence type="ECO:0000313" key="2">
    <source>
        <dbReference type="Proteomes" id="UP000010471"/>
    </source>
</evidence>
<dbReference type="Proteomes" id="UP000010471">
    <property type="component" value="Chromosome"/>
</dbReference>
<dbReference type="AlphaFoldDB" id="K9WCW8"/>
<accession>K9WCW8</accession>
<dbReference type="KEGG" id="mic:Mic7113_2448"/>
<dbReference type="HOGENOM" id="CLU_1883379_0_0_3"/>
<sequence>MNEGNLFSISFHQGEVAFPYNLKIHVTQVNQDDSPKYSYHFVAFNQDNHGNPNLQFIPAFFAALTYLEYDANFSGLEFKYIVPDENETEIYFERIVRVDNPIFDSLLVTGYVGKDEVVISSLSCPPQRETEAQTQ</sequence>
<proteinExistence type="predicted"/>
<reference evidence="1 2" key="1">
    <citation type="submission" date="2012-06" db="EMBL/GenBank/DDBJ databases">
        <title>Finished chromosome of genome of Microcoleus sp. PCC 7113.</title>
        <authorList>
            <consortium name="US DOE Joint Genome Institute"/>
            <person name="Gugger M."/>
            <person name="Coursin T."/>
            <person name="Rippka R."/>
            <person name="Tandeau De Marsac N."/>
            <person name="Huntemann M."/>
            <person name="Wei C.-L."/>
            <person name="Han J."/>
            <person name="Detter J.C."/>
            <person name="Han C."/>
            <person name="Tapia R."/>
            <person name="Chen A."/>
            <person name="Kyrpides N."/>
            <person name="Mavromatis K."/>
            <person name="Markowitz V."/>
            <person name="Szeto E."/>
            <person name="Ivanova N."/>
            <person name="Pagani I."/>
            <person name="Pati A."/>
            <person name="Goodwin L."/>
            <person name="Nordberg H.P."/>
            <person name="Cantor M.N."/>
            <person name="Hua S.X."/>
            <person name="Woyke T."/>
            <person name="Kerfeld C.A."/>
        </authorList>
    </citation>
    <scope>NUCLEOTIDE SEQUENCE [LARGE SCALE GENOMIC DNA]</scope>
    <source>
        <strain evidence="1 2">PCC 7113</strain>
    </source>
</reference>
<keyword evidence="2" id="KW-1185">Reference proteome</keyword>
<protein>
    <submittedName>
        <fullName evidence="1">Uncharacterized protein</fullName>
    </submittedName>
</protein>
<evidence type="ECO:0000313" key="1">
    <source>
        <dbReference type="EMBL" id="AFZ18250.1"/>
    </source>
</evidence>
<dbReference type="STRING" id="1173027.Mic7113_2448"/>
<gene>
    <name evidence="1" type="ORF">Mic7113_2448</name>
</gene>
<organism evidence="1 2">
    <name type="scientific">Allocoleopsis franciscana PCC 7113</name>
    <dbReference type="NCBI Taxonomy" id="1173027"/>
    <lineage>
        <taxon>Bacteria</taxon>
        <taxon>Bacillati</taxon>
        <taxon>Cyanobacteriota</taxon>
        <taxon>Cyanophyceae</taxon>
        <taxon>Coleofasciculales</taxon>
        <taxon>Coleofasciculaceae</taxon>
        <taxon>Allocoleopsis</taxon>
        <taxon>Allocoleopsis franciscana</taxon>
    </lineage>
</organism>
<name>K9WCW8_9CYAN</name>